<dbReference type="Proteomes" id="UP000013220">
    <property type="component" value="Unassembled WGS sequence"/>
</dbReference>
<dbReference type="STRING" id="1188235.MBVG_2710"/>
<sequence>MFFYNFYAMDFHINIFNNDLYLSNFYAKKAQELNEIEQEFRTKNRFILHPE</sequence>
<proteinExistence type="predicted"/>
<name>N9V3C7_9BACT</name>
<gene>
    <name evidence="1" type="ORF">MBVG_2710</name>
</gene>
<dbReference type="PATRIC" id="fig|1188235.3.peg.287"/>
<protein>
    <submittedName>
        <fullName evidence="1">Uncharacterized protein</fullName>
    </submittedName>
</protein>
<dbReference type="AlphaFoldDB" id="N9V3C7"/>
<keyword evidence="2" id="KW-1185">Reference proteome</keyword>
<evidence type="ECO:0000313" key="2">
    <source>
        <dbReference type="Proteomes" id="UP000013220"/>
    </source>
</evidence>
<evidence type="ECO:0000313" key="1">
    <source>
        <dbReference type="EMBL" id="ENY69862.1"/>
    </source>
</evidence>
<comment type="caution">
    <text evidence="1">The sequence shown here is derived from an EMBL/GenBank/DDBJ whole genome shotgun (WGS) entry which is preliminary data.</text>
</comment>
<organism evidence="1 2">
    <name type="scientific">Mycoplasmopsis bovigenitalium 51080</name>
    <dbReference type="NCBI Taxonomy" id="1188235"/>
    <lineage>
        <taxon>Bacteria</taxon>
        <taxon>Bacillati</taxon>
        <taxon>Mycoplasmatota</taxon>
        <taxon>Mycoplasmoidales</taxon>
        <taxon>Metamycoplasmataceae</taxon>
        <taxon>Mycoplasmopsis</taxon>
    </lineage>
</organism>
<accession>N9V3C7</accession>
<reference evidence="1 2" key="1">
    <citation type="journal article" date="2013" name="Genome Announc.">
        <title>Draft Genome Sequences of Mycoplasma alkalescens, Mycoplasma arginini, and Mycoplasma bovigenitalium, Three Species with Equivocal Pathogenic Status for Cattle.</title>
        <authorList>
            <person name="Manso-Silvan L."/>
            <person name="Tardy F."/>
            <person name="Baranowski E."/>
            <person name="Barre A."/>
            <person name="Blanchard A."/>
            <person name="Breton M."/>
            <person name="Couture C."/>
            <person name="Citti C."/>
            <person name="Dordet-Frisoni E."/>
            <person name="Dupuy V."/>
            <person name="Gaurivaud P."/>
            <person name="Jacob D."/>
            <person name="Lemaitre C."/>
            <person name="Nikolski M."/>
            <person name="Nouvel L.X."/>
            <person name="Poumarat F."/>
            <person name="Thebault P."/>
            <person name="Theil S."/>
            <person name="Thiaucourt F."/>
            <person name="Sirand-Pugnet P."/>
        </authorList>
    </citation>
    <scope>NUCLEOTIDE SEQUENCE [LARGE SCALE GENOMIC DNA]</scope>
    <source>
        <strain evidence="1 2">51080</strain>
    </source>
</reference>
<dbReference type="EMBL" id="AORH01000019">
    <property type="protein sequence ID" value="ENY69862.1"/>
    <property type="molecule type" value="Genomic_DNA"/>
</dbReference>